<reference evidence="9" key="1">
    <citation type="submission" date="2016-10" db="EMBL/GenBank/DDBJ databases">
        <title>Comparative genomics uncovers the prolific and rare metabolic potential of the cyanobacterial genus Moorea.</title>
        <authorList>
            <person name="Leao T."/>
            <person name="Castelao G."/>
            <person name="Korobeynikov A."/>
            <person name="Monroe E.A."/>
            <person name="Podell S."/>
            <person name="Glukhov E."/>
            <person name="Allen E."/>
            <person name="Gerwick W.H."/>
            <person name="Gerwick L."/>
        </authorList>
    </citation>
    <scope>NUCLEOTIDE SEQUENCE [LARGE SCALE GENOMIC DNA]</scope>
    <source>
        <strain evidence="9">PAL-8-15-08-1</strain>
    </source>
</reference>
<evidence type="ECO:0000313" key="8">
    <source>
        <dbReference type="EMBL" id="AOW99109.1"/>
    </source>
</evidence>
<keyword evidence="5" id="KW-0233">DNA recombination</keyword>
<protein>
    <submittedName>
        <fullName evidence="8">Transposase</fullName>
    </submittedName>
</protein>
<dbReference type="Pfam" id="PF07282">
    <property type="entry name" value="Cas12f1-like_TNB"/>
    <property type="match status" value="1"/>
</dbReference>
<dbReference type="InterPro" id="IPR051399">
    <property type="entry name" value="RNA-guided_DNA_endo/Transpos"/>
</dbReference>
<dbReference type="NCBIfam" id="TIGR01766">
    <property type="entry name" value="IS200/IS605 family accessory protein TnpB-like domain"/>
    <property type="match status" value="1"/>
</dbReference>
<dbReference type="STRING" id="1458985.BJP34_06275"/>
<dbReference type="PANTHER" id="PTHR30405:SF11">
    <property type="entry name" value="RNA-GUIDED DNA ENDONUCLEASE RV2885C-RELATED"/>
    <property type="match status" value="1"/>
</dbReference>
<evidence type="ECO:0000256" key="3">
    <source>
        <dbReference type="ARBA" id="ARBA00022578"/>
    </source>
</evidence>
<dbReference type="AlphaFoldDB" id="A0A1D8TN95"/>
<feature type="domain" description="Probable transposase IS891/IS1136/IS1341" evidence="6">
    <location>
        <begin position="170"/>
        <end position="285"/>
    </location>
</feature>
<dbReference type="InterPro" id="IPR010095">
    <property type="entry name" value="Cas12f1-like_TNB"/>
</dbReference>
<dbReference type="GO" id="GO:0032196">
    <property type="term" value="P:transposition"/>
    <property type="evidence" value="ECO:0007669"/>
    <property type="project" value="UniProtKB-KW"/>
</dbReference>
<dbReference type="Proteomes" id="UP000177870">
    <property type="component" value="Chromosome"/>
</dbReference>
<proteinExistence type="inferred from homology"/>
<dbReference type="PANTHER" id="PTHR30405">
    <property type="entry name" value="TRANSPOSASE"/>
    <property type="match status" value="1"/>
</dbReference>
<keyword evidence="4" id="KW-0238">DNA-binding</keyword>
<comment type="similarity">
    <text evidence="1">In the C-terminal section; belongs to the transposase 35 family.</text>
</comment>
<dbReference type="Pfam" id="PF01385">
    <property type="entry name" value="OrfB_IS605"/>
    <property type="match status" value="1"/>
</dbReference>
<evidence type="ECO:0000256" key="5">
    <source>
        <dbReference type="ARBA" id="ARBA00023172"/>
    </source>
</evidence>
<evidence type="ECO:0000256" key="2">
    <source>
        <dbReference type="ARBA" id="ARBA00011044"/>
    </source>
</evidence>
<dbReference type="GO" id="GO:0006310">
    <property type="term" value="P:DNA recombination"/>
    <property type="evidence" value="ECO:0007669"/>
    <property type="project" value="UniProtKB-KW"/>
</dbReference>
<organism evidence="8 9">
    <name type="scientific">Moorena producens PAL-8-15-08-1</name>
    <dbReference type="NCBI Taxonomy" id="1458985"/>
    <lineage>
        <taxon>Bacteria</taxon>
        <taxon>Bacillati</taxon>
        <taxon>Cyanobacteriota</taxon>
        <taxon>Cyanophyceae</taxon>
        <taxon>Coleofasciculales</taxon>
        <taxon>Coleofasciculaceae</taxon>
        <taxon>Moorena</taxon>
    </lineage>
</organism>
<evidence type="ECO:0000256" key="1">
    <source>
        <dbReference type="ARBA" id="ARBA00008761"/>
    </source>
</evidence>
<dbReference type="GO" id="GO:0003677">
    <property type="term" value="F:DNA binding"/>
    <property type="evidence" value="ECO:0007669"/>
    <property type="project" value="UniProtKB-KW"/>
</dbReference>
<dbReference type="EMBL" id="CP017599">
    <property type="protein sequence ID" value="AOW99109.1"/>
    <property type="molecule type" value="Genomic_DNA"/>
</dbReference>
<sequence length="391" mass="45033">MLVYEFKLKGKQYQYNLLDEAIRTGQFIQNSCLRLWMDAKPEDKINRFALNKYCKILADNNNFPWVKKLNSMARQAHAERTWASISRFYDNCKKQIPGKKGFPKFKKNCRSVEYKTTGYQVSTDRKTIKFTDGFKAGIFKLVGSRDLHFYPFKSIKRVRVVKRVDGYYVQFCIDQERQENTQPTGKAIGLDVGIKEFYTDSNGGTCHNPKYLRKSEKKLKKLQRKLSKCKKGSKNRKKFQKKLAKQHLKVSRQRKDFVVKTARALCQSNDLVAVEDLQVKNMVKNHKLAKSISDASWSMFKSWLEYFGKVFERKIVAVKPHFTSQNCSSCGKLVKKSLSVRTHVCSCGYVLDRDENAAINILNRAGHAQINASGQINLCQLGENLADKLAG</sequence>
<dbReference type="RefSeq" id="WP_070391602.1">
    <property type="nucleotide sequence ID" value="NZ_CP017599.1"/>
</dbReference>
<name>A0A1D8TN95_9CYAN</name>
<dbReference type="InterPro" id="IPR001959">
    <property type="entry name" value="Transposase"/>
</dbReference>
<dbReference type="NCBIfam" id="NF040570">
    <property type="entry name" value="guided_TnpB"/>
    <property type="match status" value="1"/>
</dbReference>
<dbReference type="OrthoDB" id="442016at2"/>
<evidence type="ECO:0000313" key="9">
    <source>
        <dbReference type="Proteomes" id="UP000177870"/>
    </source>
</evidence>
<comment type="similarity">
    <text evidence="2">In the N-terminal section; belongs to the transposase 2 family.</text>
</comment>
<evidence type="ECO:0000256" key="4">
    <source>
        <dbReference type="ARBA" id="ARBA00023125"/>
    </source>
</evidence>
<dbReference type="KEGG" id="mpro:BJP34_06275"/>
<gene>
    <name evidence="8" type="ORF">BJP34_06275</name>
</gene>
<keyword evidence="3" id="KW-0815">Transposition</keyword>
<feature type="domain" description="Cas12f1-like TNB" evidence="7">
    <location>
        <begin position="297"/>
        <end position="361"/>
    </location>
</feature>
<evidence type="ECO:0000259" key="7">
    <source>
        <dbReference type="Pfam" id="PF07282"/>
    </source>
</evidence>
<evidence type="ECO:0000259" key="6">
    <source>
        <dbReference type="Pfam" id="PF01385"/>
    </source>
</evidence>
<accession>A0A1D8TN95</accession>